<comment type="similarity">
    <text evidence="2 7">Belongs to the FlgH family.</text>
</comment>
<dbReference type="RefSeq" id="WP_072794085.1">
    <property type="nucleotide sequence ID" value="NZ_FQWM01000009.1"/>
</dbReference>
<dbReference type="Proteomes" id="UP000184211">
    <property type="component" value="Unassembled WGS sequence"/>
</dbReference>
<keyword evidence="7" id="KW-0449">Lipoprotein</keyword>
<keyword evidence="10" id="KW-1185">Reference proteome</keyword>
<gene>
    <name evidence="7" type="primary">flgH</name>
    <name evidence="9" type="ORF">SAMN04488044_3253</name>
</gene>
<dbReference type="PRINTS" id="PR01008">
    <property type="entry name" value="FLGLRINGFLGH"/>
</dbReference>
<keyword evidence="6 7" id="KW-0998">Cell outer membrane</keyword>
<dbReference type="EMBL" id="FQWM01000009">
    <property type="protein sequence ID" value="SHH78461.1"/>
    <property type="molecule type" value="Genomic_DNA"/>
</dbReference>
<dbReference type="PANTHER" id="PTHR34933:SF1">
    <property type="entry name" value="FLAGELLAR L-RING PROTEIN"/>
    <property type="match status" value="1"/>
</dbReference>
<evidence type="ECO:0000256" key="2">
    <source>
        <dbReference type="ARBA" id="ARBA00006929"/>
    </source>
</evidence>
<dbReference type="GO" id="GO:0009279">
    <property type="term" value="C:cell outer membrane"/>
    <property type="evidence" value="ECO:0007669"/>
    <property type="project" value="UniProtKB-SubCell"/>
</dbReference>
<protein>
    <recommendedName>
        <fullName evidence="7">Flagellar L-ring protein</fullName>
    </recommendedName>
    <alternativeName>
        <fullName evidence="7">Basal body L-ring protein</fullName>
    </alternativeName>
</protein>
<keyword evidence="9" id="KW-0966">Cell projection</keyword>
<accession>A0A1M5VTA5</accession>
<keyword evidence="4 7" id="KW-0472">Membrane</keyword>
<dbReference type="GO" id="GO:0003774">
    <property type="term" value="F:cytoskeletal motor activity"/>
    <property type="evidence" value="ECO:0007669"/>
    <property type="project" value="InterPro"/>
</dbReference>
<dbReference type="PROSITE" id="PS51257">
    <property type="entry name" value="PROKAR_LIPOPROTEIN"/>
    <property type="match status" value="1"/>
</dbReference>
<evidence type="ECO:0000256" key="6">
    <source>
        <dbReference type="ARBA" id="ARBA00023237"/>
    </source>
</evidence>
<evidence type="ECO:0000256" key="7">
    <source>
        <dbReference type="HAMAP-Rule" id="MF_00415"/>
    </source>
</evidence>
<keyword evidence="9" id="KW-0282">Flagellum</keyword>
<dbReference type="GO" id="GO:0071973">
    <property type="term" value="P:bacterial-type flagellum-dependent cell motility"/>
    <property type="evidence" value="ECO:0007669"/>
    <property type="project" value="InterPro"/>
</dbReference>
<dbReference type="InterPro" id="IPR000527">
    <property type="entry name" value="Flag_Lring"/>
</dbReference>
<feature type="chain" id="PRO_5012025276" description="Flagellar L-ring protein" evidence="8">
    <location>
        <begin position="28"/>
        <end position="262"/>
    </location>
</feature>
<evidence type="ECO:0000313" key="10">
    <source>
        <dbReference type="Proteomes" id="UP000184211"/>
    </source>
</evidence>
<reference evidence="10" key="1">
    <citation type="submission" date="2016-11" db="EMBL/GenBank/DDBJ databases">
        <authorList>
            <person name="Varghese N."/>
            <person name="Submissions S."/>
        </authorList>
    </citation>
    <scope>NUCLEOTIDE SEQUENCE [LARGE SCALE GENOMIC DNA]</scope>
    <source>
        <strain evidence="10">DSM 28223</strain>
    </source>
</reference>
<keyword evidence="5 7" id="KW-0975">Bacterial flagellum</keyword>
<evidence type="ECO:0000256" key="1">
    <source>
        <dbReference type="ARBA" id="ARBA00002591"/>
    </source>
</evidence>
<evidence type="ECO:0000256" key="5">
    <source>
        <dbReference type="ARBA" id="ARBA00023143"/>
    </source>
</evidence>
<dbReference type="NCBIfam" id="NF001305">
    <property type="entry name" value="PRK00249.1-5"/>
    <property type="match status" value="1"/>
</dbReference>
<dbReference type="STRING" id="870908.SAMN04488044_3253"/>
<comment type="function">
    <text evidence="1 7">Assembles around the rod to form the L-ring and probably protects the motor/basal body from shearing forces during rotation.</text>
</comment>
<comment type="subunit">
    <text evidence="7">The basal body constitutes a major portion of the flagellar organelle and consists of four rings (L,P,S, and M) mounted on a central rod.</text>
</comment>
<proteinExistence type="inferred from homology"/>
<evidence type="ECO:0000313" key="9">
    <source>
        <dbReference type="EMBL" id="SHH78461.1"/>
    </source>
</evidence>
<keyword evidence="9" id="KW-0969">Cilium</keyword>
<dbReference type="Pfam" id="PF02107">
    <property type="entry name" value="FlgH"/>
    <property type="match status" value="1"/>
</dbReference>
<dbReference type="GO" id="GO:0009427">
    <property type="term" value="C:bacterial-type flagellum basal body, distal rod, L ring"/>
    <property type="evidence" value="ECO:0007669"/>
    <property type="project" value="InterPro"/>
</dbReference>
<keyword evidence="3 7" id="KW-0732">Signal</keyword>
<dbReference type="AlphaFoldDB" id="A0A1M5VTA5"/>
<dbReference type="HAMAP" id="MF_00415">
    <property type="entry name" value="FlgH"/>
    <property type="match status" value="1"/>
</dbReference>
<name>A0A1M5VTA5_9RHOB</name>
<evidence type="ECO:0000256" key="4">
    <source>
        <dbReference type="ARBA" id="ARBA00023136"/>
    </source>
</evidence>
<evidence type="ECO:0000256" key="8">
    <source>
        <dbReference type="SAM" id="SignalP"/>
    </source>
</evidence>
<dbReference type="PANTHER" id="PTHR34933">
    <property type="entry name" value="FLAGELLAR L-RING PROTEIN"/>
    <property type="match status" value="1"/>
</dbReference>
<comment type="subcellular location">
    <subcellularLocation>
        <location evidence="7">Cell outer membrane</location>
        <topology evidence="7">Lipid-anchor</topology>
    </subcellularLocation>
    <subcellularLocation>
        <location evidence="7">Bacterial flagellum basal body</location>
    </subcellularLocation>
</comment>
<feature type="signal peptide" evidence="8">
    <location>
        <begin position="1"/>
        <end position="27"/>
    </location>
</feature>
<organism evidence="9 10">
    <name type="scientific">Cognatishimia maritima</name>
    <dbReference type="NCBI Taxonomy" id="870908"/>
    <lineage>
        <taxon>Bacteria</taxon>
        <taxon>Pseudomonadati</taxon>
        <taxon>Pseudomonadota</taxon>
        <taxon>Alphaproteobacteria</taxon>
        <taxon>Rhodobacterales</taxon>
        <taxon>Paracoccaceae</taxon>
        <taxon>Cognatishimia</taxon>
    </lineage>
</organism>
<evidence type="ECO:0000256" key="3">
    <source>
        <dbReference type="ARBA" id="ARBA00022729"/>
    </source>
</evidence>
<sequence length="262" mass="28472">MTYSSKANRAQKRVLGSLILGASLVLAGCTQNYKEHRNPAFSEMDPQLVPEVNRVSVPLPAAEPRRTPKRAEASSLWNRGTSSFFDDQRAESVGDILTVVINIKDDAQLRNQSERSRSGSTDLEAPGFFGYGSQLTKILPGVDDDDLPDSGNVVDLGNSSASAGAGSIRRNEAINLRIAALIIKELPNGNFVIAGRQEVKVNSELRELRVAGIIRPEDISTANTVGYDKIAEARITYGGRGQISVVQQPRYGEDFLDVILPY</sequence>